<keyword evidence="2" id="KW-1185">Reference proteome</keyword>
<dbReference type="RefSeq" id="WP_050530014.1">
    <property type="nucleotide sequence ID" value="NZ_AQQZ01000002.1"/>
</dbReference>
<accession>A0A0L1JTD5</accession>
<dbReference type="EMBL" id="AQQZ01000002">
    <property type="protein sequence ID" value="KNG95021.1"/>
    <property type="molecule type" value="Genomic_DNA"/>
</dbReference>
<dbReference type="Proteomes" id="UP000036938">
    <property type="component" value="Unassembled WGS sequence"/>
</dbReference>
<organism evidence="1 2">
    <name type="scientific">Pseudaestuariivita atlantica</name>
    <dbReference type="NCBI Taxonomy" id="1317121"/>
    <lineage>
        <taxon>Bacteria</taxon>
        <taxon>Pseudomonadati</taxon>
        <taxon>Pseudomonadota</taxon>
        <taxon>Alphaproteobacteria</taxon>
        <taxon>Rhodobacterales</taxon>
        <taxon>Paracoccaceae</taxon>
        <taxon>Pseudaestuariivita</taxon>
    </lineage>
</organism>
<proteinExistence type="predicted"/>
<sequence>MSEGQVWDRLMSDAEFVELSLPYFKKKYWSLHVGCCLIAKVNPISHPGVGVGYSDWSEDDPDGVDDYTRRPFQAAVRSIVARSDADLFDFEKPRLRAHTIEDPLISGQSVLLDTTVFVHWVRKRWPDQSSHFKLAWTRREARKSAAIDSYLSAGSGQNASTKDTKRRNAFAELQKELGSELGNLSDWQLAERLAKRIKNETFAAAAATLRQKFKSWRSELGG</sequence>
<dbReference type="STRING" id="1317121.ATO11_06585"/>
<comment type="caution">
    <text evidence="1">The sequence shown here is derived from an EMBL/GenBank/DDBJ whole genome shotgun (WGS) entry which is preliminary data.</text>
</comment>
<protein>
    <submittedName>
        <fullName evidence="1">Uncharacterized protein</fullName>
    </submittedName>
</protein>
<name>A0A0L1JTD5_9RHOB</name>
<reference evidence="1 2" key="1">
    <citation type="journal article" date="2015" name="Int. J. Syst. Evol. Microbiol.">
        <title>Aestuariivita atlantica sp. nov., isolated from deep sea sediment of the Atlantic Ocean.</title>
        <authorList>
            <person name="Li G."/>
            <person name="Lai Q."/>
            <person name="Du Y."/>
            <person name="Liu X."/>
            <person name="Sun F."/>
            <person name="Shao Z."/>
        </authorList>
    </citation>
    <scope>NUCLEOTIDE SEQUENCE [LARGE SCALE GENOMIC DNA]</scope>
    <source>
        <strain evidence="1 2">22II-S11-z3</strain>
    </source>
</reference>
<evidence type="ECO:0000313" key="1">
    <source>
        <dbReference type="EMBL" id="KNG95021.1"/>
    </source>
</evidence>
<dbReference type="AlphaFoldDB" id="A0A0L1JTD5"/>
<gene>
    <name evidence="1" type="ORF">ATO11_06585</name>
</gene>
<evidence type="ECO:0000313" key="2">
    <source>
        <dbReference type="Proteomes" id="UP000036938"/>
    </source>
</evidence>